<dbReference type="GO" id="GO:0031267">
    <property type="term" value="F:small GTPase binding"/>
    <property type="evidence" value="ECO:0007669"/>
    <property type="project" value="InterPro"/>
</dbReference>
<dbReference type="FunFam" id="1.20.58.2220:FF:000002">
    <property type="entry name" value="Dishevelled associated activator of morphogenesis 1"/>
    <property type="match status" value="1"/>
</dbReference>
<feature type="compositionally biased region" description="Basic and acidic residues" evidence="3">
    <location>
        <begin position="874"/>
        <end position="913"/>
    </location>
</feature>
<dbReference type="InterPro" id="IPR014767">
    <property type="entry name" value="DAD_dom"/>
</dbReference>
<dbReference type="Ensembl" id="ENSCCRT00020063045.1">
    <property type="protein sequence ID" value="ENSCCRP00020057169.1"/>
    <property type="gene ID" value="ENSCCRG00020025454.1"/>
</dbReference>
<dbReference type="Gene3D" id="1.20.58.2220">
    <property type="entry name" value="Formin, FH2 domain"/>
    <property type="match status" value="1"/>
</dbReference>
<dbReference type="PANTHER" id="PTHR45725:SF16">
    <property type="entry name" value="DISHEVELED-ASSOCIATED ACTIVATOR OF MORPHOGENESIS 1"/>
    <property type="match status" value="1"/>
</dbReference>
<dbReference type="AlphaFoldDB" id="A0A8C2FK86"/>
<sequence length="965" mass="112382">MAPRKRGGRGLSLLCCCLKKSDHPEITYRLRHDSNFTLQPMEPTLPMPPTEELDAMFTELVDELDLTEKHREAMFALPAEKKWQIYCSKKKEQEENKGATSWPEFYIDQINSMAARKSLLAMEKEDEEERSKTIESLKTALRTQPMRFVTRFIDLDGLTCILNFLKTMDYETTESQIHTSLIGCIKALMNNSQGRAHVLAHSESINIIAQSLATENIKTKVAVLEIMGAVCLVPGGHKKILEAMLHYQKFACERTRFQTLLNDLDKSTGRYRDEVNLKTAIMSFINAVLSQGAGETSLEFRIHLRYEFLMLGIQPVIDKLRSHENSTLDRHLDFFEMLRNEDELALAKRFENVHIDTKSATQVFELIRKRINHTDAFPHFMSVLQHCLHMPYKRNGNTVQYWLLLDRIVQQIVLQNDKGHDPDVAPLENFDVKNVVRMLVNENEVKQWKEQAEKMRKEHNELQQKLEKKERECDAKAQEKEEMMQTLNKMKEKLEKESSEHKLVKQQVSDLSAQIHEMSNNKLEGTVWLDLDDIRVFKQLDLEDIEKTFSAYQRQQKESEDDTVTSKKVRELSVVDGRRAQNCNILLTKLKLSNEEIKRAILTMDEQEDLPKDMLEQLLKFVPEKSDVDLLEEHKHELERMAKADRFLYEMSRINHYQQRLQSLYFKKKFAERIAEIKPKVEALSKASKEVFQSRNLQQLLEVVLAFGNYMNKGQRGNAFGFKVSSLNKIADTKSSIDKNVTLLHYLITILEQKYPKVSLIHEDLRDVPEAAKVNMTELEKDINNLRTGLKSVETELEYQKSQPQTNGDKFVSVVSQFITVAGFSFSEVEDSLQDAKDLFEKAVKHFGEDATRMQPDEFFGIFDQFLQAFSEAKQDNENMRRRKEEEERRARMEAQLKEQREKERKARKAKENCEEDGEFDDLVSALRSGEVFDKDLSKMKHNRKRPGKQSAESSRERPITKLNF</sequence>
<dbReference type="SUPFAM" id="SSF48371">
    <property type="entry name" value="ARM repeat"/>
    <property type="match status" value="1"/>
</dbReference>
<dbReference type="SMART" id="SM01140">
    <property type="entry name" value="Drf_GBD"/>
    <property type="match status" value="1"/>
</dbReference>
<dbReference type="InterPro" id="IPR015425">
    <property type="entry name" value="FH2_Formin"/>
</dbReference>
<feature type="domain" description="DAD" evidence="4">
    <location>
        <begin position="914"/>
        <end position="945"/>
    </location>
</feature>
<dbReference type="GO" id="GO:0001725">
    <property type="term" value="C:stress fiber"/>
    <property type="evidence" value="ECO:0007669"/>
    <property type="project" value="TreeGrafter"/>
</dbReference>
<dbReference type="PANTHER" id="PTHR45725">
    <property type="entry name" value="FORMIN HOMOLOGY 2 FAMILY MEMBER"/>
    <property type="match status" value="1"/>
</dbReference>
<dbReference type="PROSITE" id="PS51232">
    <property type="entry name" value="GBD_FH3"/>
    <property type="match status" value="1"/>
</dbReference>
<dbReference type="Pfam" id="PF02181">
    <property type="entry name" value="FH2"/>
    <property type="match status" value="1"/>
</dbReference>
<dbReference type="Pfam" id="PF06371">
    <property type="entry name" value="Drf_GBD"/>
    <property type="match status" value="1"/>
</dbReference>
<dbReference type="FunFam" id="1.25.10.10:FF:000012">
    <property type="entry name" value="Dishevelled associated activator of morphogenesis 2"/>
    <property type="match status" value="1"/>
</dbReference>
<feature type="coiled-coil region" evidence="2">
    <location>
        <begin position="438"/>
        <end position="514"/>
    </location>
</feature>
<dbReference type="Gene3D" id="1.25.10.10">
    <property type="entry name" value="Leucine-rich Repeat Variant"/>
    <property type="match status" value="1"/>
</dbReference>
<dbReference type="PROSITE" id="PS51444">
    <property type="entry name" value="FH2"/>
    <property type="match status" value="1"/>
</dbReference>
<feature type="compositionally biased region" description="Basic and acidic residues" evidence="3">
    <location>
        <begin position="954"/>
        <end position="965"/>
    </location>
</feature>
<reference evidence="7" key="1">
    <citation type="submission" date="2025-08" db="UniProtKB">
        <authorList>
            <consortium name="Ensembl"/>
        </authorList>
    </citation>
    <scope>IDENTIFICATION</scope>
</reference>
<protein>
    <submittedName>
        <fullName evidence="7">Dishevelled associated activator of morphogenesis 1a</fullName>
    </submittedName>
</protein>
<keyword evidence="1" id="KW-0879">Wnt signaling pathway</keyword>
<dbReference type="SUPFAM" id="SSF101447">
    <property type="entry name" value="Formin homology 2 domain (FH2 domain)"/>
    <property type="match status" value="1"/>
</dbReference>
<evidence type="ECO:0000259" key="6">
    <source>
        <dbReference type="PROSITE" id="PS51444"/>
    </source>
</evidence>
<accession>A0A8C2FK86</accession>
<dbReference type="FunFam" id="1.10.238.150:FF:000001">
    <property type="entry name" value="Dishevelled associated activator of morphogenesis 1"/>
    <property type="match status" value="1"/>
</dbReference>
<proteinExistence type="predicted"/>
<evidence type="ECO:0000259" key="4">
    <source>
        <dbReference type="PROSITE" id="PS51231"/>
    </source>
</evidence>
<keyword evidence="2" id="KW-0175">Coiled coil</keyword>
<dbReference type="SMART" id="SM01139">
    <property type="entry name" value="Drf_FH3"/>
    <property type="match status" value="1"/>
</dbReference>
<dbReference type="GO" id="GO:0003779">
    <property type="term" value="F:actin binding"/>
    <property type="evidence" value="ECO:0007669"/>
    <property type="project" value="InterPro"/>
</dbReference>
<evidence type="ECO:0000256" key="1">
    <source>
        <dbReference type="ARBA" id="ARBA00022687"/>
    </source>
</evidence>
<dbReference type="Pfam" id="PF06367">
    <property type="entry name" value="Drf_FH3"/>
    <property type="match status" value="1"/>
</dbReference>
<feature type="region of interest" description="Disordered" evidence="3">
    <location>
        <begin position="874"/>
        <end position="920"/>
    </location>
</feature>
<dbReference type="Proteomes" id="UP000694701">
    <property type="component" value="Unplaced"/>
</dbReference>
<feature type="region of interest" description="Disordered" evidence="3">
    <location>
        <begin position="934"/>
        <end position="965"/>
    </location>
</feature>
<evidence type="ECO:0000256" key="3">
    <source>
        <dbReference type="SAM" id="MobiDB-lite"/>
    </source>
</evidence>
<dbReference type="SMART" id="SM00498">
    <property type="entry name" value="FH2"/>
    <property type="match status" value="1"/>
</dbReference>
<dbReference type="InterPro" id="IPR014768">
    <property type="entry name" value="GBD/FH3_dom"/>
</dbReference>
<dbReference type="InterPro" id="IPR051425">
    <property type="entry name" value="Formin_Homology"/>
</dbReference>
<dbReference type="InterPro" id="IPR016024">
    <property type="entry name" value="ARM-type_fold"/>
</dbReference>
<dbReference type="InterPro" id="IPR010472">
    <property type="entry name" value="FH3_dom"/>
</dbReference>
<dbReference type="InterPro" id="IPR042201">
    <property type="entry name" value="FH2_Formin_sf"/>
</dbReference>
<evidence type="ECO:0000313" key="8">
    <source>
        <dbReference type="Proteomes" id="UP000694701"/>
    </source>
</evidence>
<evidence type="ECO:0000256" key="2">
    <source>
        <dbReference type="SAM" id="Coils"/>
    </source>
</evidence>
<feature type="domain" description="FH2" evidence="6">
    <location>
        <begin position="500"/>
        <end position="896"/>
    </location>
</feature>
<organism evidence="7 8">
    <name type="scientific">Cyprinus carpio</name>
    <name type="common">Common carp</name>
    <dbReference type="NCBI Taxonomy" id="7962"/>
    <lineage>
        <taxon>Eukaryota</taxon>
        <taxon>Metazoa</taxon>
        <taxon>Chordata</taxon>
        <taxon>Craniata</taxon>
        <taxon>Vertebrata</taxon>
        <taxon>Euteleostomi</taxon>
        <taxon>Actinopterygii</taxon>
        <taxon>Neopterygii</taxon>
        <taxon>Teleostei</taxon>
        <taxon>Ostariophysi</taxon>
        <taxon>Cypriniformes</taxon>
        <taxon>Cyprinidae</taxon>
        <taxon>Cyprininae</taxon>
        <taxon>Cyprinus</taxon>
    </lineage>
</organism>
<dbReference type="PROSITE" id="PS51231">
    <property type="entry name" value="DAD"/>
    <property type="match status" value="1"/>
</dbReference>
<dbReference type="Gene3D" id="1.10.238.150">
    <property type="entry name" value="Formin, FH3 diaphanous domain"/>
    <property type="match status" value="1"/>
</dbReference>
<evidence type="ECO:0000259" key="5">
    <source>
        <dbReference type="PROSITE" id="PS51232"/>
    </source>
</evidence>
<evidence type="ECO:0000313" key="7">
    <source>
        <dbReference type="Ensembl" id="ENSCCRP00020057169.1"/>
    </source>
</evidence>
<name>A0A8C2FK86_CYPCA</name>
<dbReference type="GO" id="GO:0016055">
    <property type="term" value="P:Wnt signaling pathway"/>
    <property type="evidence" value="ECO:0007669"/>
    <property type="project" value="UniProtKB-KW"/>
</dbReference>
<dbReference type="InterPro" id="IPR010473">
    <property type="entry name" value="GTPase-bd"/>
</dbReference>
<dbReference type="GO" id="GO:0030036">
    <property type="term" value="P:actin cytoskeleton organization"/>
    <property type="evidence" value="ECO:0007669"/>
    <property type="project" value="InterPro"/>
</dbReference>
<dbReference type="InterPro" id="IPR011989">
    <property type="entry name" value="ARM-like"/>
</dbReference>
<feature type="domain" description="GBD/FH3" evidence="5">
    <location>
        <begin position="45"/>
        <end position="420"/>
    </location>
</feature>